<dbReference type="SUPFAM" id="SSF52540">
    <property type="entry name" value="P-loop containing nucleoside triphosphate hydrolases"/>
    <property type="match status" value="1"/>
</dbReference>
<dbReference type="AlphaFoldDB" id="A0AAD6SJF4"/>
<name>A0AAD6SJF4_9AGAR</name>
<gene>
    <name evidence="1" type="ORF">C8F04DRAFT_964088</name>
</gene>
<comment type="caution">
    <text evidence="1">The sequence shown here is derived from an EMBL/GenBank/DDBJ whole genome shotgun (WGS) entry which is preliminary data.</text>
</comment>
<accession>A0AAD6SJF4</accession>
<keyword evidence="2" id="KW-1185">Reference proteome</keyword>
<protein>
    <submittedName>
        <fullName evidence="1">Uncharacterized protein</fullName>
    </submittedName>
</protein>
<evidence type="ECO:0000313" key="2">
    <source>
        <dbReference type="Proteomes" id="UP001218188"/>
    </source>
</evidence>
<proteinExistence type="predicted"/>
<dbReference type="Proteomes" id="UP001218188">
    <property type="component" value="Unassembled WGS sequence"/>
</dbReference>
<dbReference type="InterPro" id="IPR027417">
    <property type="entry name" value="P-loop_NTPase"/>
</dbReference>
<dbReference type="EMBL" id="JARJCM010000113">
    <property type="protein sequence ID" value="KAJ7028352.1"/>
    <property type="molecule type" value="Genomic_DNA"/>
</dbReference>
<sequence>MSQKTVHRVQLPLTGAYAFTDYRSQGQTLPYVIVDIGTPPTGGLSLFNLYVALSRSSGRETIRLEELNEKTQEWWRKMRSEQGKLCG</sequence>
<reference evidence="1" key="1">
    <citation type="submission" date="2023-03" db="EMBL/GenBank/DDBJ databases">
        <title>Massive genome expansion in bonnet fungi (Mycena s.s.) driven by repeated elements and novel gene families across ecological guilds.</title>
        <authorList>
            <consortium name="Lawrence Berkeley National Laboratory"/>
            <person name="Harder C.B."/>
            <person name="Miyauchi S."/>
            <person name="Viragh M."/>
            <person name="Kuo A."/>
            <person name="Thoen E."/>
            <person name="Andreopoulos B."/>
            <person name="Lu D."/>
            <person name="Skrede I."/>
            <person name="Drula E."/>
            <person name="Henrissat B."/>
            <person name="Morin E."/>
            <person name="Kohler A."/>
            <person name="Barry K."/>
            <person name="LaButti K."/>
            <person name="Morin E."/>
            <person name="Salamov A."/>
            <person name="Lipzen A."/>
            <person name="Mereny Z."/>
            <person name="Hegedus B."/>
            <person name="Baldrian P."/>
            <person name="Stursova M."/>
            <person name="Weitz H."/>
            <person name="Taylor A."/>
            <person name="Grigoriev I.V."/>
            <person name="Nagy L.G."/>
            <person name="Martin F."/>
            <person name="Kauserud H."/>
        </authorList>
    </citation>
    <scope>NUCLEOTIDE SEQUENCE</scope>
    <source>
        <strain evidence="1">CBHHK200</strain>
    </source>
</reference>
<evidence type="ECO:0000313" key="1">
    <source>
        <dbReference type="EMBL" id="KAJ7028352.1"/>
    </source>
</evidence>
<dbReference type="CDD" id="cd18809">
    <property type="entry name" value="SF1_C_RecD"/>
    <property type="match status" value="1"/>
</dbReference>
<organism evidence="1 2">
    <name type="scientific">Mycena alexandri</name>
    <dbReference type="NCBI Taxonomy" id="1745969"/>
    <lineage>
        <taxon>Eukaryota</taxon>
        <taxon>Fungi</taxon>
        <taxon>Dikarya</taxon>
        <taxon>Basidiomycota</taxon>
        <taxon>Agaricomycotina</taxon>
        <taxon>Agaricomycetes</taxon>
        <taxon>Agaricomycetidae</taxon>
        <taxon>Agaricales</taxon>
        <taxon>Marasmiineae</taxon>
        <taxon>Mycenaceae</taxon>
        <taxon>Mycena</taxon>
    </lineage>
</organism>